<evidence type="ECO:0000256" key="1">
    <source>
        <dbReference type="SAM" id="MobiDB-lite"/>
    </source>
</evidence>
<reference evidence="3 4" key="1">
    <citation type="journal article" date="2024" name="Commun. Biol.">
        <title>Comparative genomic analysis of thermophilic fungi reveals convergent evolutionary adaptations and gene losses.</title>
        <authorList>
            <person name="Steindorff A.S."/>
            <person name="Aguilar-Pontes M.V."/>
            <person name="Robinson A.J."/>
            <person name="Andreopoulos B."/>
            <person name="LaButti K."/>
            <person name="Kuo A."/>
            <person name="Mondo S."/>
            <person name="Riley R."/>
            <person name="Otillar R."/>
            <person name="Haridas S."/>
            <person name="Lipzen A."/>
            <person name="Grimwood J."/>
            <person name="Schmutz J."/>
            <person name="Clum A."/>
            <person name="Reid I.D."/>
            <person name="Moisan M.C."/>
            <person name="Butler G."/>
            <person name="Nguyen T.T.M."/>
            <person name="Dewar K."/>
            <person name="Conant G."/>
            <person name="Drula E."/>
            <person name="Henrissat B."/>
            <person name="Hansel C."/>
            <person name="Singer S."/>
            <person name="Hutchinson M.I."/>
            <person name="de Vries R.P."/>
            <person name="Natvig D.O."/>
            <person name="Powell A.J."/>
            <person name="Tsang A."/>
            <person name="Grigoriev I.V."/>
        </authorList>
    </citation>
    <scope>NUCLEOTIDE SEQUENCE [LARGE SCALE GENOMIC DNA]</scope>
    <source>
        <strain evidence="3 4">CBS 494.80</strain>
    </source>
</reference>
<feature type="compositionally biased region" description="Basic residues" evidence="1">
    <location>
        <begin position="71"/>
        <end position="91"/>
    </location>
</feature>
<dbReference type="InterPro" id="IPR054505">
    <property type="entry name" value="Myb_DNA-bind_8"/>
</dbReference>
<name>A0ABR4BTN3_9HELO</name>
<accession>A0ABR4BTN3</accession>
<evidence type="ECO:0000259" key="2">
    <source>
        <dbReference type="Pfam" id="PF22980"/>
    </source>
</evidence>
<dbReference type="Proteomes" id="UP001595075">
    <property type="component" value="Unassembled WGS sequence"/>
</dbReference>
<sequence>MAISQNEALLVAVFRQLAVTKIDYGILGKDLGLSREAARNRWVRFQSMTSNSTAANDGQFATLEAIETPKRKGSVTKPKTGKTRRTKKRKRMESEDSDELAWDESMAVEKDVDGQTDSRVQIEGDIFLNEEVLAEEV</sequence>
<gene>
    <name evidence="3" type="ORF">VTL71DRAFT_9845</name>
</gene>
<evidence type="ECO:0000313" key="4">
    <source>
        <dbReference type="Proteomes" id="UP001595075"/>
    </source>
</evidence>
<dbReference type="EMBL" id="JAZHXI010000024">
    <property type="protein sequence ID" value="KAL2060023.1"/>
    <property type="molecule type" value="Genomic_DNA"/>
</dbReference>
<feature type="region of interest" description="Disordered" evidence="1">
    <location>
        <begin position="70"/>
        <end position="115"/>
    </location>
</feature>
<keyword evidence="4" id="KW-1185">Reference proteome</keyword>
<proteinExistence type="predicted"/>
<protein>
    <recommendedName>
        <fullName evidence="2">Myb-like DNA-binding domain-containing protein</fullName>
    </recommendedName>
</protein>
<evidence type="ECO:0000313" key="3">
    <source>
        <dbReference type="EMBL" id="KAL2060023.1"/>
    </source>
</evidence>
<organism evidence="3 4">
    <name type="scientific">Oculimacula yallundae</name>
    <dbReference type="NCBI Taxonomy" id="86028"/>
    <lineage>
        <taxon>Eukaryota</taxon>
        <taxon>Fungi</taxon>
        <taxon>Dikarya</taxon>
        <taxon>Ascomycota</taxon>
        <taxon>Pezizomycotina</taxon>
        <taxon>Leotiomycetes</taxon>
        <taxon>Helotiales</taxon>
        <taxon>Ploettnerulaceae</taxon>
        <taxon>Oculimacula</taxon>
    </lineage>
</organism>
<comment type="caution">
    <text evidence="3">The sequence shown here is derived from an EMBL/GenBank/DDBJ whole genome shotgun (WGS) entry which is preliminary data.</text>
</comment>
<dbReference type="Pfam" id="PF22980">
    <property type="entry name" value="Myb_DNA-bind_8"/>
    <property type="match status" value="1"/>
</dbReference>
<feature type="domain" description="Myb-like DNA-binding" evidence="2">
    <location>
        <begin position="5"/>
        <end position="46"/>
    </location>
</feature>